<keyword evidence="3" id="KW-1185">Reference proteome</keyword>
<evidence type="ECO:0008006" key="4">
    <source>
        <dbReference type="Google" id="ProtNLM"/>
    </source>
</evidence>
<evidence type="ECO:0000313" key="3">
    <source>
        <dbReference type="Proteomes" id="UP000249390"/>
    </source>
</evidence>
<sequence length="390" mass="43265">MAMATEASVEELDLSAPPCLHVISAFLFIEPPDVVISFARDFDRGLISDRVQHFIWEHCINRTDAKAYSPYVRGFLKRLIFEIESSGEVVIDELYEKYVYYMSMKDDVSAKEKARFSKTISFIFPRECSDLPSCPKSRKLEVLLHCSVNLLEGDTGCSIWPSSLFLSEFVLSFPELFTNKSCFEVGSGVGLVGICLARIKASKVILSDGDLSTLANMRLNLESNKITASNDFLEHTVDSNTVQCLHLPWESAAENGLQQINPDIVLGADVIYDPLCLPHLVQVLAILLNREGLQAGDSRNDGCLGKSTRKSDDQNGTYLHDGLPRSPPVAYIASVVRNITTFNCFLALASEANLSVLDITERAKPFSLLPYAKSYQPSSIKLLCISYLPK</sequence>
<dbReference type="PANTHER" id="PTHR14614">
    <property type="entry name" value="HEPATOCELLULAR CARCINOMA-ASSOCIATED ANTIGEN"/>
    <property type="match status" value="1"/>
</dbReference>
<organism evidence="2 3">
    <name type="scientific">Cuscuta australis</name>
    <dbReference type="NCBI Taxonomy" id="267555"/>
    <lineage>
        <taxon>Eukaryota</taxon>
        <taxon>Viridiplantae</taxon>
        <taxon>Streptophyta</taxon>
        <taxon>Embryophyta</taxon>
        <taxon>Tracheophyta</taxon>
        <taxon>Spermatophyta</taxon>
        <taxon>Magnoliopsida</taxon>
        <taxon>eudicotyledons</taxon>
        <taxon>Gunneridae</taxon>
        <taxon>Pentapetalae</taxon>
        <taxon>asterids</taxon>
        <taxon>lamiids</taxon>
        <taxon>Solanales</taxon>
        <taxon>Convolvulaceae</taxon>
        <taxon>Cuscuteae</taxon>
        <taxon>Cuscuta</taxon>
        <taxon>Cuscuta subgen. Grammica</taxon>
        <taxon>Cuscuta sect. Cleistogrammica</taxon>
    </lineage>
</organism>
<dbReference type="Proteomes" id="UP000249390">
    <property type="component" value="Unassembled WGS sequence"/>
</dbReference>
<dbReference type="Pfam" id="PF10294">
    <property type="entry name" value="Methyltransf_16"/>
    <property type="match status" value="1"/>
</dbReference>
<dbReference type="SUPFAM" id="SSF53335">
    <property type="entry name" value="S-adenosyl-L-methionine-dependent methyltransferases"/>
    <property type="match status" value="1"/>
</dbReference>
<dbReference type="Gene3D" id="3.40.50.150">
    <property type="entry name" value="Vaccinia Virus protein VP39"/>
    <property type="match status" value="1"/>
</dbReference>
<name>A0A328E4T6_9ASTE</name>
<dbReference type="InterPro" id="IPR029063">
    <property type="entry name" value="SAM-dependent_MTases_sf"/>
</dbReference>
<proteinExistence type="predicted"/>
<evidence type="ECO:0000313" key="2">
    <source>
        <dbReference type="EMBL" id="RAL52466.1"/>
    </source>
</evidence>
<comment type="caution">
    <text evidence="2">The sequence shown here is derived from an EMBL/GenBank/DDBJ whole genome shotgun (WGS) entry which is preliminary data.</text>
</comment>
<reference evidence="2 3" key="1">
    <citation type="submission" date="2018-06" db="EMBL/GenBank/DDBJ databases">
        <title>The Genome of Cuscuta australis (Dodder) Provides Insight into the Evolution of Plant Parasitism.</title>
        <authorList>
            <person name="Liu H."/>
        </authorList>
    </citation>
    <scope>NUCLEOTIDE SEQUENCE [LARGE SCALE GENOMIC DNA]</scope>
    <source>
        <strain evidence="3">cv. Yunnan</strain>
        <tissue evidence="2">Vines</tissue>
    </source>
</reference>
<accession>A0A328E4T6</accession>
<feature type="region of interest" description="Disordered" evidence="1">
    <location>
        <begin position="299"/>
        <end position="319"/>
    </location>
</feature>
<evidence type="ECO:0000256" key="1">
    <source>
        <dbReference type="SAM" id="MobiDB-lite"/>
    </source>
</evidence>
<dbReference type="PANTHER" id="PTHR14614:SF130">
    <property type="entry name" value="PROTEIN-LYSINE N-METHYLTRANSFERASE EEF2KMT"/>
    <property type="match status" value="1"/>
</dbReference>
<dbReference type="EMBL" id="NQVE01000034">
    <property type="protein sequence ID" value="RAL52466.1"/>
    <property type="molecule type" value="Genomic_DNA"/>
</dbReference>
<dbReference type="AlphaFoldDB" id="A0A328E4T6"/>
<gene>
    <name evidence="2" type="ORF">DM860_007323</name>
</gene>
<dbReference type="InterPro" id="IPR019410">
    <property type="entry name" value="Methyltransf_16"/>
</dbReference>
<protein>
    <recommendedName>
        <fullName evidence="4">FAM86 N-terminal domain-containing protein</fullName>
    </recommendedName>
</protein>